<dbReference type="PROSITE" id="PS51462">
    <property type="entry name" value="NUDIX"/>
    <property type="match status" value="1"/>
</dbReference>
<keyword evidence="5" id="KW-1185">Reference proteome</keyword>
<reference evidence="4 5" key="1">
    <citation type="journal article" date="2021" name="Int. J. Syst. Evol. Microbiol.">
        <title>Reticulibacter mediterranei gen. nov., sp. nov., within the new family Reticulibacteraceae fam. nov., and Ktedonospora formicarum gen. nov., sp. nov., Ktedonobacter robiniae sp. nov., Dictyobacter formicarum sp. nov. and Dictyobacter arantiisoli sp. nov., belonging to the class Ktedonobacteria.</title>
        <authorList>
            <person name="Yabe S."/>
            <person name="Zheng Y."/>
            <person name="Wang C.M."/>
            <person name="Sakai Y."/>
            <person name="Abe K."/>
            <person name="Yokota A."/>
            <person name="Donadio S."/>
            <person name="Cavaletti L."/>
            <person name="Monciardini P."/>
        </authorList>
    </citation>
    <scope>NUCLEOTIDE SEQUENCE [LARGE SCALE GENOMIC DNA]</scope>
    <source>
        <strain evidence="4 5">SOSP1-30</strain>
    </source>
</reference>
<dbReference type="InterPro" id="IPR000086">
    <property type="entry name" value="NUDIX_hydrolase_dom"/>
</dbReference>
<evidence type="ECO:0000313" key="4">
    <source>
        <dbReference type="EMBL" id="GHO56154.1"/>
    </source>
</evidence>
<dbReference type="InterPro" id="IPR020084">
    <property type="entry name" value="NUDIX_hydrolase_CS"/>
</dbReference>
<dbReference type="SUPFAM" id="SSF55811">
    <property type="entry name" value="Nudix"/>
    <property type="match status" value="1"/>
</dbReference>
<dbReference type="RefSeq" id="WP_201372721.1">
    <property type="nucleotide sequence ID" value="NZ_BNJG01000002.1"/>
</dbReference>
<dbReference type="InterPro" id="IPR015797">
    <property type="entry name" value="NUDIX_hydrolase-like_dom_sf"/>
</dbReference>
<dbReference type="EMBL" id="BNJG01000002">
    <property type="protein sequence ID" value="GHO56154.1"/>
    <property type="molecule type" value="Genomic_DNA"/>
</dbReference>
<dbReference type="PRINTS" id="PR00502">
    <property type="entry name" value="NUDIXFAMILY"/>
</dbReference>
<keyword evidence="1 2" id="KW-0378">Hydrolase</keyword>
<evidence type="ECO:0000256" key="1">
    <source>
        <dbReference type="ARBA" id="ARBA00022801"/>
    </source>
</evidence>
<dbReference type="PROSITE" id="PS00893">
    <property type="entry name" value="NUDIX_BOX"/>
    <property type="match status" value="1"/>
</dbReference>
<evidence type="ECO:0000313" key="5">
    <source>
        <dbReference type="Proteomes" id="UP000654345"/>
    </source>
</evidence>
<organism evidence="4 5">
    <name type="scientific">Ktedonobacter robiniae</name>
    <dbReference type="NCBI Taxonomy" id="2778365"/>
    <lineage>
        <taxon>Bacteria</taxon>
        <taxon>Bacillati</taxon>
        <taxon>Chloroflexota</taxon>
        <taxon>Ktedonobacteria</taxon>
        <taxon>Ktedonobacterales</taxon>
        <taxon>Ktedonobacteraceae</taxon>
        <taxon>Ktedonobacter</taxon>
    </lineage>
</organism>
<sequence>MSERPLVGVGVIIRNGDHVLLMKRQNAHGDGTWSMPGGHLEYGESPEECAIREAEEEVGVQITNLTFCTITNDIFEEEGKHYVTIWMEGTYLSGEAQINSAREMSAVGWFSWTDLPTPRFLPLEHLLTQGYILGNEN</sequence>
<evidence type="ECO:0000256" key="2">
    <source>
        <dbReference type="RuleBase" id="RU003476"/>
    </source>
</evidence>
<evidence type="ECO:0000259" key="3">
    <source>
        <dbReference type="PROSITE" id="PS51462"/>
    </source>
</evidence>
<dbReference type="Pfam" id="PF00293">
    <property type="entry name" value="NUDIX"/>
    <property type="match status" value="1"/>
</dbReference>
<protein>
    <submittedName>
        <fullName evidence="4">NUDIX domain-containing protein</fullName>
    </submittedName>
</protein>
<comment type="caution">
    <text evidence="4">The sequence shown here is derived from an EMBL/GenBank/DDBJ whole genome shotgun (WGS) entry which is preliminary data.</text>
</comment>
<proteinExistence type="inferred from homology"/>
<comment type="similarity">
    <text evidence="2">Belongs to the Nudix hydrolase family.</text>
</comment>
<name>A0ABQ3UTY1_9CHLR</name>
<dbReference type="PANTHER" id="PTHR16099">
    <property type="entry name" value="8-OXO-DGTP DIPHOSPHATES NUDT15"/>
    <property type="match status" value="1"/>
</dbReference>
<dbReference type="CDD" id="cd04678">
    <property type="entry name" value="NUDIX_MTH2_Nudt15"/>
    <property type="match status" value="1"/>
</dbReference>
<dbReference type="Gene3D" id="3.90.79.10">
    <property type="entry name" value="Nucleoside Triphosphate Pyrophosphohydrolase"/>
    <property type="match status" value="1"/>
</dbReference>
<dbReference type="InterPro" id="IPR020476">
    <property type="entry name" value="Nudix_hydrolase"/>
</dbReference>
<feature type="domain" description="Nudix hydrolase" evidence="3">
    <location>
        <begin position="2"/>
        <end position="133"/>
    </location>
</feature>
<dbReference type="Proteomes" id="UP000654345">
    <property type="component" value="Unassembled WGS sequence"/>
</dbReference>
<dbReference type="PANTHER" id="PTHR16099:SF5">
    <property type="entry name" value="NUCLEOTIDE TRIPHOSPHATE DIPHOSPHATASE NUDT15"/>
    <property type="match status" value="1"/>
</dbReference>
<accession>A0ABQ3UTY1</accession>
<gene>
    <name evidence="4" type="ORF">KSB_46290</name>
</gene>